<evidence type="ECO:0000313" key="3">
    <source>
        <dbReference type="Proteomes" id="UP000294902"/>
    </source>
</evidence>
<keyword evidence="1" id="KW-0812">Transmembrane</keyword>
<dbReference type="EMBL" id="SMAL01000003">
    <property type="protein sequence ID" value="TCT15599.1"/>
    <property type="molecule type" value="Genomic_DNA"/>
</dbReference>
<dbReference type="Proteomes" id="UP000294902">
    <property type="component" value="Unassembled WGS sequence"/>
</dbReference>
<proteinExistence type="predicted"/>
<dbReference type="AlphaFoldDB" id="A0A4R3MPQ0"/>
<organism evidence="2 3">
    <name type="scientific">Natranaerovirga pectinivora</name>
    <dbReference type="NCBI Taxonomy" id="682400"/>
    <lineage>
        <taxon>Bacteria</taxon>
        <taxon>Bacillati</taxon>
        <taxon>Bacillota</taxon>
        <taxon>Clostridia</taxon>
        <taxon>Lachnospirales</taxon>
        <taxon>Natranaerovirgaceae</taxon>
        <taxon>Natranaerovirga</taxon>
    </lineage>
</organism>
<evidence type="ECO:0000256" key="1">
    <source>
        <dbReference type="SAM" id="Phobius"/>
    </source>
</evidence>
<protein>
    <submittedName>
        <fullName evidence="2">Uncharacterized protein DUF3784</fullName>
    </submittedName>
</protein>
<feature type="transmembrane region" description="Helical" evidence="1">
    <location>
        <begin position="6"/>
        <end position="28"/>
    </location>
</feature>
<gene>
    <name evidence="2" type="ORF">EDC18_103307</name>
</gene>
<keyword evidence="3" id="KW-1185">Reference proteome</keyword>
<accession>A0A4R3MPQ0</accession>
<dbReference type="OrthoDB" id="2082701at2"/>
<keyword evidence="1" id="KW-1133">Transmembrane helix</keyword>
<comment type="caution">
    <text evidence="2">The sequence shown here is derived from an EMBL/GenBank/DDBJ whole genome shotgun (WGS) entry which is preliminary data.</text>
</comment>
<feature type="transmembrane region" description="Helical" evidence="1">
    <location>
        <begin position="79"/>
        <end position="98"/>
    </location>
</feature>
<feature type="transmembrane region" description="Helical" evidence="1">
    <location>
        <begin position="49"/>
        <end position="67"/>
    </location>
</feature>
<dbReference type="RefSeq" id="WP_132251432.1">
    <property type="nucleotide sequence ID" value="NZ_SMAL01000003.1"/>
</dbReference>
<reference evidence="2 3" key="1">
    <citation type="submission" date="2019-03" db="EMBL/GenBank/DDBJ databases">
        <title>Genomic Encyclopedia of Type Strains, Phase IV (KMG-IV): sequencing the most valuable type-strain genomes for metagenomic binning, comparative biology and taxonomic classification.</title>
        <authorList>
            <person name="Goeker M."/>
        </authorList>
    </citation>
    <scope>NUCLEOTIDE SEQUENCE [LARGE SCALE GENOMIC DNA]</scope>
    <source>
        <strain evidence="2 3">DSM 24629</strain>
    </source>
</reference>
<evidence type="ECO:0000313" key="2">
    <source>
        <dbReference type="EMBL" id="TCT15599.1"/>
    </source>
</evidence>
<dbReference type="Pfam" id="PF12650">
    <property type="entry name" value="DUF3784"/>
    <property type="match status" value="1"/>
</dbReference>
<sequence>MWIGWLFVILFAVISIALLMGKGSFLIAGYNTASKKEKEKYNVRRLCRVVGGGFSIITIILAIFTYYEGEMPEYLQWVMPWGFLITIALILILSNTICKKK</sequence>
<name>A0A4R3MPQ0_9FIRM</name>
<dbReference type="InterPro" id="IPR017259">
    <property type="entry name" value="UCP037672"/>
</dbReference>
<keyword evidence="1" id="KW-0472">Membrane</keyword>